<comment type="caution">
    <text evidence="2">The sequence shown here is derived from an EMBL/GenBank/DDBJ whole genome shotgun (WGS) entry which is preliminary data.</text>
</comment>
<evidence type="ECO:0000313" key="2">
    <source>
        <dbReference type="EMBL" id="KJZ81635.1"/>
    </source>
</evidence>
<keyword evidence="1" id="KW-1133">Transmembrane helix</keyword>
<evidence type="ECO:0000313" key="3">
    <source>
        <dbReference type="Proteomes" id="UP000033731"/>
    </source>
</evidence>
<organism evidence="2 3">
    <name type="scientific">Candidatus Liberibacter solanacearum</name>
    <dbReference type="NCBI Taxonomy" id="556287"/>
    <lineage>
        <taxon>Bacteria</taxon>
        <taxon>Pseudomonadati</taxon>
        <taxon>Pseudomonadota</taxon>
        <taxon>Alphaproteobacteria</taxon>
        <taxon>Hyphomicrobiales</taxon>
        <taxon>Rhizobiaceae</taxon>
        <taxon>Liberibacter</taxon>
    </lineage>
</organism>
<keyword evidence="3" id="KW-1185">Reference proteome</keyword>
<protein>
    <submittedName>
        <fullName evidence="2">Uncharacterized protein</fullName>
    </submittedName>
</protein>
<sequence>MIHIVKNILCNAIARIKKDLLLSIVCGLIYPFDIVNMKNAHLIFLSL</sequence>
<gene>
    <name evidence="2" type="ORF">DJ66_0357</name>
</gene>
<dbReference type="Proteomes" id="UP000033731">
    <property type="component" value="Unassembled WGS sequence"/>
</dbReference>
<dbReference type="AlphaFoldDB" id="A0A0F4VK76"/>
<dbReference type="EMBL" id="JMTK01000002">
    <property type="protein sequence ID" value="KJZ81635.1"/>
    <property type="molecule type" value="Genomic_DNA"/>
</dbReference>
<name>A0A0F4VK76_9HYPH</name>
<accession>A0A0F4VK76</accession>
<reference evidence="2 3" key="1">
    <citation type="journal article" date="2015" name="Phytopathology">
        <title>Genomes of Candidatus Liberibacter solanacearum haplotype A from New Zealand and the USA suggest significant genome plasticity in the species.</title>
        <authorList>
            <person name="Thompson S.M."/>
            <person name="Johnson C.P."/>
            <person name="Lu A.Y."/>
            <person name="Frampton R.A."/>
            <person name="Sullivan K.L."/>
            <person name="Fiers M.W."/>
            <person name="Crowhurst R.N."/>
            <person name="Pitman A.R."/>
            <person name="Scott I."/>
            <person name="Gudmestad N.C."/>
            <person name="Smith G.R."/>
        </authorList>
    </citation>
    <scope>NUCLEOTIDE SEQUENCE [LARGE SCALE GENOMIC DNA]</scope>
    <source>
        <strain evidence="2 3">LsoNZ1</strain>
    </source>
</reference>
<keyword evidence="1" id="KW-0472">Membrane</keyword>
<feature type="transmembrane region" description="Helical" evidence="1">
    <location>
        <begin position="20"/>
        <end position="37"/>
    </location>
</feature>
<dbReference type="PATRIC" id="fig|556287.9.peg.375"/>
<proteinExistence type="predicted"/>
<evidence type="ECO:0000256" key="1">
    <source>
        <dbReference type="SAM" id="Phobius"/>
    </source>
</evidence>
<keyword evidence="1" id="KW-0812">Transmembrane</keyword>